<dbReference type="Gene3D" id="3.30.9.10">
    <property type="entry name" value="D-Amino Acid Oxidase, subunit A, domain 2"/>
    <property type="match status" value="1"/>
</dbReference>
<reference evidence="3 4" key="1">
    <citation type="submission" date="2022-03" db="EMBL/GenBank/DDBJ databases">
        <authorList>
            <person name="Brunel B."/>
        </authorList>
    </citation>
    <scope>NUCLEOTIDE SEQUENCE [LARGE SCALE GENOMIC DNA]</scope>
    <source>
        <strain evidence="3">STM5069sample</strain>
    </source>
</reference>
<keyword evidence="1" id="KW-0560">Oxidoreductase</keyword>
<dbReference type="Proteomes" id="UP001153050">
    <property type="component" value="Unassembled WGS sequence"/>
</dbReference>
<dbReference type="InterPro" id="IPR006076">
    <property type="entry name" value="FAD-dep_OxRdtase"/>
</dbReference>
<proteinExistence type="predicted"/>
<sequence>MQNYDLIVVGAGILGLATAYQARKAGAKVVVLDKGATAYEASSRATGYLSLRGETPEESPLAQMAEKLWDGLDEELGYPTEWTQRGRIWAAVNERELAELKELYQSFEKTDIAFEFVDGQALRKMIPSLTDSCLGGIHTPRSGHANPQRTSQAFAWAFTDLGGEIREYTPVLEVLATGGRVKGVKTPYGEIHAPRVALCAAAHNTLLLAPFGILFPLAPVRLEALVTTPMPPLFDQCFIGNGLSVRQTKRGNLHMNGGPYEWIDLEIDKESPKPTTPIVRNILRRAIETIPLLKGAQFLRSWAGIVDMAPDQMTTIHLFDNPEGLLTVAASGHGFGMAPAVGVAMADLALKGATSLPIEHLSLNRFRHITSDWREKRRWHAGQYNT</sequence>
<evidence type="ECO:0000259" key="2">
    <source>
        <dbReference type="Pfam" id="PF01266"/>
    </source>
</evidence>
<protein>
    <submittedName>
        <fullName evidence="3">FAD-dependent oxidoreductase</fullName>
    </submittedName>
</protein>
<name>A0ABM9EG59_9HYPH</name>
<dbReference type="Gene3D" id="3.50.50.60">
    <property type="entry name" value="FAD/NAD(P)-binding domain"/>
    <property type="match status" value="1"/>
</dbReference>
<evidence type="ECO:0000313" key="4">
    <source>
        <dbReference type="Proteomes" id="UP001153050"/>
    </source>
</evidence>
<gene>
    <name evidence="3" type="ORF">MES5069_680051</name>
</gene>
<accession>A0ABM9EG59</accession>
<dbReference type="PANTHER" id="PTHR13847">
    <property type="entry name" value="SARCOSINE DEHYDROGENASE-RELATED"/>
    <property type="match status" value="1"/>
</dbReference>
<comment type="caution">
    <text evidence="3">The sequence shown here is derived from an EMBL/GenBank/DDBJ whole genome shotgun (WGS) entry which is preliminary data.</text>
</comment>
<evidence type="ECO:0000313" key="3">
    <source>
        <dbReference type="EMBL" id="CAH2408346.1"/>
    </source>
</evidence>
<dbReference type="Pfam" id="PF01266">
    <property type="entry name" value="DAO"/>
    <property type="match status" value="1"/>
</dbReference>
<evidence type="ECO:0000256" key="1">
    <source>
        <dbReference type="ARBA" id="ARBA00023002"/>
    </source>
</evidence>
<dbReference type="InterPro" id="IPR036188">
    <property type="entry name" value="FAD/NAD-bd_sf"/>
</dbReference>
<dbReference type="SUPFAM" id="SSF54373">
    <property type="entry name" value="FAD-linked reductases, C-terminal domain"/>
    <property type="match status" value="1"/>
</dbReference>
<dbReference type="SUPFAM" id="SSF51905">
    <property type="entry name" value="FAD/NAD(P)-binding domain"/>
    <property type="match status" value="1"/>
</dbReference>
<keyword evidence="4" id="KW-1185">Reference proteome</keyword>
<organism evidence="3 4">
    <name type="scientific">Mesorhizobium escarrei</name>
    <dbReference type="NCBI Taxonomy" id="666018"/>
    <lineage>
        <taxon>Bacteria</taxon>
        <taxon>Pseudomonadati</taxon>
        <taxon>Pseudomonadota</taxon>
        <taxon>Alphaproteobacteria</taxon>
        <taxon>Hyphomicrobiales</taxon>
        <taxon>Phyllobacteriaceae</taxon>
        <taxon>Mesorhizobium</taxon>
    </lineage>
</organism>
<dbReference type="EMBL" id="CAKXZT010000166">
    <property type="protein sequence ID" value="CAH2408346.1"/>
    <property type="molecule type" value="Genomic_DNA"/>
</dbReference>
<feature type="domain" description="FAD dependent oxidoreductase" evidence="2">
    <location>
        <begin position="5"/>
        <end position="348"/>
    </location>
</feature>
<dbReference type="RefSeq" id="WP_254021615.1">
    <property type="nucleotide sequence ID" value="NZ_CAKXZT010000166.1"/>
</dbReference>